<name>A0ACB7NXR8_9PEZI</name>
<reference evidence="1 2" key="1">
    <citation type="journal article" date="2021" name="Nat. Commun.">
        <title>Genetic determinants of endophytism in the Arabidopsis root mycobiome.</title>
        <authorList>
            <person name="Mesny F."/>
            <person name="Miyauchi S."/>
            <person name="Thiergart T."/>
            <person name="Pickel B."/>
            <person name="Atanasova L."/>
            <person name="Karlsson M."/>
            <person name="Huettel B."/>
            <person name="Barry K.W."/>
            <person name="Haridas S."/>
            <person name="Chen C."/>
            <person name="Bauer D."/>
            <person name="Andreopoulos W."/>
            <person name="Pangilinan J."/>
            <person name="LaButti K."/>
            <person name="Riley R."/>
            <person name="Lipzen A."/>
            <person name="Clum A."/>
            <person name="Drula E."/>
            <person name="Henrissat B."/>
            <person name="Kohler A."/>
            <person name="Grigoriev I.V."/>
            <person name="Martin F.M."/>
            <person name="Hacquard S."/>
        </authorList>
    </citation>
    <scope>NUCLEOTIDE SEQUENCE [LARGE SCALE GENOMIC DNA]</scope>
    <source>
        <strain evidence="1 2">MPI-SDFR-AT-0079</strain>
    </source>
</reference>
<dbReference type="Proteomes" id="UP000724584">
    <property type="component" value="Unassembled WGS sequence"/>
</dbReference>
<proteinExistence type="predicted"/>
<comment type="caution">
    <text evidence="1">The sequence shown here is derived from an EMBL/GenBank/DDBJ whole genome shotgun (WGS) entry which is preliminary data.</text>
</comment>
<evidence type="ECO:0000313" key="2">
    <source>
        <dbReference type="Proteomes" id="UP000724584"/>
    </source>
</evidence>
<accession>A0ACB7NXR8</accession>
<keyword evidence="2" id="KW-1185">Reference proteome</keyword>
<organism evidence="1 2">
    <name type="scientific">Chaetomium tenue</name>
    <dbReference type="NCBI Taxonomy" id="1854479"/>
    <lineage>
        <taxon>Eukaryota</taxon>
        <taxon>Fungi</taxon>
        <taxon>Dikarya</taxon>
        <taxon>Ascomycota</taxon>
        <taxon>Pezizomycotina</taxon>
        <taxon>Sordariomycetes</taxon>
        <taxon>Sordariomycetidae</taxon>
        <taxon>Sordariales</taxon>
        <taxon>Chaetomiaceae</taxon>
        <taxon>Chaetomium</taxon>
    </lineage>
</organism>
<sequence>MSRDQPPDKTIGDGNIEAIHPTPNSSAGSAPSVKCNRTCCRITGENWFRYHNRLTDYPNGPALDTLFFRGNGAWAELVARIQATAEMLEHYGGLARWHDLNLGVREKLESWSPMAKELWESDFSRHQEALVKVWIWRYVEGALFFFSSNTASPDGDVACCSPVWECVRTLARDLQPVRTITDDALRKHVCRVQFNEWRRITDHLVRMGLRQKEFATAAVLMAHCKTSIRQLLVDGETRLPDLVHDADWKAKGDEHDEADIISHHLKMVLHYALRVQHCFHSLEMTCSLRFTPIGSDKLWGFPFDEGQMKLFNPPELRRPRDDKELPSVQLVCEPMLVDNGLHDKGDGKVLTQHAPMSVVTPWVYAGDEAEKYMRDHFKEDVERRRAKRYRREVRREAGLPAEEEIVEGGRRRGKTARVRKLEKQKVEALRKMANDLLAEQEKKAKDLLEEQERKAKELRDEQKKEAEALRAKQQRKAKELWAKQQAEMNKSKYVYK</sequence>
<evidence type="ECO:0000313" key="1">
    <source>
        <dbReference type="EMBL" id="KAH6613392.1"/>
    </source>
</evidence>
<gene>
    <name evidence="1" type="ORF">F5144DRAFT_402665</name>
</gene>
<protein>
    <submittedName>
        <fullName evidence="1">Uncharacterized protein</fullName>
    </submittedName>
</protein>
<dbReference type="EMBL" id="JAGIZQ010000008">
    <property type="protein sequence ID" value="KAH6613392.1"/>
    <property type="molecule type" value="Genomic_DNA"/>
</dbReference>